<protein>
    <recommendedName>
        <fullName evidence="12">DNA 3'-5' helicase</fullName>
        <ecNumber evidence="12">5.6.2.4</ecNumber>
    </recommendedName>
    <alternativeName>
        <fullName evidence="13">DNA 3'-5' helicase II</fullName>
    </alternativeName>
</protein>
<evidence type="ECO:0000256" key="9">
    <source>
        <dbReference type="ARBA" id="ARBA00023204"/>
    </source>
</evidence>
<evidence type="ECO:0000256" key="10">
    <source>
        <dbReference type="ARBA" id="ARBA00023235"/>
    </source>
</evidence>
<proteinExistence type="predicted"/>
<dbReference type="Gene3D" id="3.40.50.300">
    <property type="entry name" value="P-loop containing nucleotide triphosphate hydrolases"/>
    <property type="match status" value="4"/>
</dbReference>
<reference evidence="19 20" key="1">
    <citation type="submission" date="2014-07" db="EMBL/GenBank/DDBJ databases">
        <title>Draft genome sequence of Thalassospira profundimaris S25-3-2.</title>
        <authorList>
            <person name="Lai Q."/>
            <person name="Shao Z."/>
        </authorList>
    </citation>
    <scope>NUCLEOTIDE SEQUENCE [LARGE SCALE GENOMIC DNA]</scope>
    <source>
        <strain evidence="19 20">S25-3-2</strain>
    </source>
</reference>
<feature type="domain" description="UvrD-like helicase C-terminal" evidence="18">
    <location>
        <begin position="534"/>
        <end position="813"/>
    </location>
</feature>
<dbReference type="GO" id="GO:0043138">
    <property type="term" value="F:3'-5' DNA helicase activity"/>
    <property type="evidence" value="ECO:0007669"/>
    <property type="project" value="UniProtKB-EC"/>
</dbReference>
<dbReference type="InterPro" id="IPR014017">
    <property type="entry name" value="DNA_helicase_UvrD-like_C"/>
</dbReference>
<evidence type="ECO:0000256" key="3">
    <source>
        <dbReference type="ARBA" id="ARBA00022763"/>
    </source>
</evidence>
<dbReference type="PANTHER" id="PTHR11070">
    <property type="entry name" value="UVRD / RECB / PCRA DNA HELICASE FAMILY MEMBER"/>
    <property type="match status" value="1"/>
</dbReference>
<dbReference type="InterPro" id="IPR014016">
    <property type="entry name" value="UvrD-like_ATP-bd"/>
</dbReference>
<comment type="caution">
    <text evidence="19">The sequence shown here is derived from an EMBL/GenBank/DDBJ whole genome shotgun (WGS) entry which is preliminary data.</text>
</comment>
<evidence type="ECO:0000256" key="16">
    <source>
        <dbReference type="SAM" id="MobiDB-lite"/>
    </source>
</evidence>
<dbReference type="EMBL" id="JPWH01000001">
    <property type="protein sequence ID" value="RCK54159.1"/>
    <property type="molecule type" value="Genomic_DNA"/>
</dbReference>
<dbReference type="EC" id="5.6.2.4" evidence="12"/>
<evidence type="ECO:0000256" key="15">
    <source>
        <dbReference type="PROSITE-ProRule" id="PRU00560"/>
    </source>
</evidence>
<dbReference type="InterPro" id="IPR014151">
    <property type="entry name" value="DNA_helicase_AddA"/>
</dbReference>
<evidence type="ECO:0000313" key="20">
    <source>
        <dbReference type="Proteomes" id="UP000252517"/>
    </source>
</evidence>
<keyword evidence="5 15" id="KW-0347">Helicase</keyword>
<dbReference type="STRING" id="502049.TH15_03460"/>
<dbReference type="InterPro" id="IPR011335">
    <property type="entry name" value="Restrct_endonuc-II-like"/>
</dbReference>
<evidence type="ECO:0000259" key="17">
    <source>
        <dbReference type="PROSITE" id="PS51198"/>
    </source>
</evidence>
<dbReference type="Proteomes" id="UP000252517">
    <property type="component" value="Unassembled WGS sequence"/>
</dbReference>
<dbReference type="NCBIfam" id="TIGR02784">
    <property type="entry name" value="addA_alphas"/>
    <property type="match status" value="1"/>
</dbReference>
<keyword evidence="3" id="KW-0227">DNA damage</keyword>
<dbReference type="InterPro" id="IPR011604">
    <property type="entry name" value="PDDEXK-like_dom_sf"/>
</dbReference>
<keyword evidence="10" id="KW-0413">Isomerase</keyword>
<dbReference type="GO" id="GO:0000725">
    <property type="term" value="P:recombinational repair"/>
    <property type="evidence" value="ECO:0007669"/>
    <property type="project" value="TreeGrafter"/>
</dbReference>
<dbReference type="SUPFAM" id="SSF52980">
    <property type="entry name" value="Restriction endonuclease-like"/>
    <property type="match status" value="1"/>
</dbReference>
<dbReference type="InterPro" id="IPR000212">
    <property type="entry name" value="DNA_helicase_UvrD/REP"/>
</dbReference>
<evidence type="ECO:0000259" key="18">
    <source>
        <dbReference type="PROSITE" id="PS51217"/>
    </source>
</evidence>
<dbReference type="GO" id="GO:0004527">
    <property type="term" value="F:exonuclease activity"/>
    <property type="evidence" value="ECO:0007669"/>
    <property type="project" value="UniProtKB-KW"/>
</dbReference>
<evidence type="ECO:0000256" key="1">
    <source>
        <dbReference type="ARBA" id="ARBA00022722"/>
    </source>
</evidence>
<keyword evidence="4 15" id="KW-0378">Hydrolase</keyword>
<accession>A0A367XL46</accession>
<evidence type="ECO:0000313" key="19">
    <source>
        <dbReference type="EMBL" id="RCK54159.1"/>
    </source>
</evidence>
<evidence type="ECO:0000256" key="13">
    <source>
        <dbReference type="ARBA" id="ARBA00034923"/>
    </source>
</evidence>
<dbReference type="GO" id="GO:0003677">
    <property type="term" value="F:DNA binding"/>
    <property type="evidence" value="ECO:0007669"/>
    <property type="project" value="UniProtKB-KW"/>
</dbReference>
<evidence type="ECO:0000256" key="14">
    <source>
        <dbReference type="ARBA" id="ARBA00048988"/>
    </source>
</evidence>
<feature type="region of interest" description="Disordered" evidence="16">
    <location>
        <begin position="1"/>
        <end position="22"/>
    </location>
</feature>
<sequence>MSQFLNNAPGAVEGGNDPNILQRRASDPMASVWVSASAGAGKTKVLSDRVLRLMLSGTEPHRILCLTFTKAAAAEMANRVNERLGRWATMEDADLQRDLADLAGTAPGMDETRRARRLFASVLDAPGGMKIQTIHAFCQSLLRRFPLEAGLAPHFEVMDDRTAAETMADTQEEVLAYARSGQDSVLADALAVVTGQVREGAFGEVMRDLARERGRLKRMLDAHHGRDRMCDAVYKSLGVAPGQTAEKLLRDALADGAFDRQGLMMALAALEAGTKTDKDRVPALAQFLEKTTIEDRIAVFNDYRSVFFTASTGEPRAKLITKKAGENHPAGADALEQECARLVELEKNRKAALLAQSTSALICMGEAMLARYARKKALHAWLDYDDLILNSVRLLEQQAGIAGWVLFKLDEGLDHILIDEAQDTNPEQWKVVQILAEEFFNDASQHEDKPRTIFAVGDAKQSIYSFQRADPEKFAEMRRHFARRAAEIAAEWREVPMNISFRSTSAVLGTVDRVFAGPIARQGVGDDGQNVAHQAFRQGHAGRIELWPPVAPAPREDQEPWTPPTRIVRLEDPEIRLARVIAGRIRHAVDAREILPSRGRPVRAGDFMILVRRRTAFVDEVVKALKERNVPVAGVDRMEITEQLAVMDLIAFGRFLLMTDDDLNLATLLKSPIIGFDEEQLFNLAYNRRRTLWHALRERADENPDFGRAYAFLARWLGRVDYERPFELYGELLGGRGEDARGVRARLVGRLGIEANDPIDEFLNLAMNYEAEHAPTLQGFLHWLMAGEAEIKRDLEQSGRDEVRIMTVHGAKGLQAPIVFLPDTMQVPTQSPNLFWQDRDQLMFWLPRVALENDRVKLLRDDIALKRDQEYNRLLYVALTRAEDRLYICGWQGKSKPPAHCWYNLCEMALAEFADQTEMDFASVSPSGWVGPGFVWETEQMTDPKPEKDHTGPLGPVNPADAALEQGQMAAVGIEKLMRTIAPDEVYPPRPLAPSRPLEDEPSVQSPLGGDQGQSFKRGILIHKLLELLPDLSPERRFDAAERFLSQPVHGLSADQQIEIANETLAIFDYPDFAPIFGPASRAEVPLVGIVGGDVVSAQIDRLVIAGDEVMIVDYKTNRPPPRDVEQTPMAYRRQMAIYRDALTQMYPDKIIRCHILWTNGPWMVELPESLMRMQRA</sequence>
<keyword evidence="9" id="KW-0234">DNA repair</keyword>
<feature type="region of interest" description="Disordered" evidence="16">
    <location>
        <begin position="985"/>
        <end position="1012"/>
    </location>
</feature>
<dbReference type="PROSITE" id="PS51198">
    <property type="entry name" value="UVRD_HELICASE_ATP_BIND"/>
    <property type="match status" value="1"/>
</dbReference>
<comment type="catalytic activity">
    <reaction evidence="14">
        <text>ATP + H2O = ADP + phosphate + H(+)</text>
        <dbReference type="Rhea" id="RHEA:13065"/>
        <dbReference type="ChEBI" id="CHEBI:15377"/>
        <dbReference type="ChEBI" id="CHEBI:15378"/>
        <dbReference type="ChEBI" id="CHEBI:30616"/>
        <dbReference type="ChEBI" id="CHEBI:43474"/>
        <dbReference type="ChEBI" id="CHEBI:456216"/>
        <dbReference type="EC" id="5.6.2.4"/>
    </reaction>
</comment>
<dbReference type="GO" id="GO:0033202">
    <property type="term" value="C:DNA helicase complex"/>
    <property type="evidence" value="ECO:0007669"/>
    <property type="project" value="TreeGrafter"/>
</dbReference>
<dbReference type="RefSeq" id="WP_114086746.1">
    <property type="nucleotide sequence ID" value="NZ_JPWH01000001.1"/>
</dbReference>
<evidence type="ECO:0000256" key="11">
    <source>
        <dbReference type="ARBA" id="ARBA00034617"/>
    </source>
</evidence>
<evidence type="ECO:0000256" key="8">
    <source>
        <dbReference type="ARBA" id="ARBA00023125"/>
    </source>
</evidence>
<dbReference type="PANTHER" id="PTHR11070:SF2">
    <property type="entry name" value="ATP-DEPENDENT DNA HELICASE SRS2"/>
    <property type="match status" value="1"/>
</dbReference>
<dbReference type="OrthoDB" id="9810135at2"/>
<organism evidence="19 20">
    <name type="scientific">Thalassospira profundimaris</name>
    <dbReference type="NCBI Taxonomy" id="502049"/>
    <lineage>
        <taxon>Bacteria</taxon>
        <taxon>Pseudomonadati</taxon>
        <taxon>Pseudomonadota</taxon>
        <taxon>Alphaproteobacteria</taxon>
        <taxon>Rhodospirillales</taxon>
        <taxon>Thalassospiraceae</taxon>
        <taxon>Thalassospira</taxon>
    </lineage>
</organism>
<dbReference type="Gene3D" id="3.90.320.10">
    <property type="match status" value="1"/>
</dbReference>
<keyword evidence="6" id="KW-0269">Exonuclease</keyword>
<evidence type="ECO:0000256" key="6">
    <source>
        <dbReference type="ARBA" id="ARBA00022839"/>
    </source>
</evidence>
<dbReference type="Pfam" id="PF12705">
    <property type="entry name" value="PDDEXK_1"/>
    <property type="match status" value="1"/>
</dbReference>
<dbReference type="Pfam" id="PF13361">
    <property type="entry name" value="UvrD_C"/>
    <property type="match status" value="1"/>
</dbReference>
<evidence type="ECO:0000256" key="7">
    <source>
        <dbReference type="ARBA" id="ARBA00022840"/>
    </source>
</evidence>
<name>A0A367XL46_9PROT</name>
<keyword evidence="8" id="KW-0238">DNA-binding</keyword>
<dbReference type="GO" id="GO:0005524">
    <property type="term" value="F:ATP binding"/>
    <property type="evidence" value="ECO:0007669"/>
    <property type="project" value="UniProtKB-UniRule"/>
</dbReference>
<keyword evidence="7 15" id="KW-0067">ATP-binding</keyword>
<feature type="domain" description="UvrD-like helicase ATP-binding" evidence="17">
    <location>
        <begin position="15"/>
        <end position="504"/>
    </location>
</feature>
<evidence type="ECO:0000256" key="5">
    <source>
        <dbReference type="ARBA" id="ARBA00022806"/>
    </source>
</evidence>
<evidence type="ECO:0000256" key="12">
    <source>
        <dbReference type="ARBA" id="ARBA00034808"/>
    </source>
</evidence>
<dbReference type="SUPFAM" id="SSF52540">
    <property type="entry name" value="P-loop containing nucleoside triphosphate hydrolases"/>
    <property type="match status" value="1"/>
</dbReference>
<dbReference type="InterPro" id="IPR038726">
    <property type="entry name" value="PDDEXK_AddAB-type"/>
</dbReference>
<evidence type="ECO:0000256" key="4">
    <source>
        <dbReference type="ARBA" id="ARBA00022801"/>
    </source>
</evidence>
<dbReference type="InterPro" id="IPR027417">
    <property type="entry name" value="P-loop_NTPase"/>
</dbReference>
<comment type="catalytic activity">
    <reaction evidence="11">
        <text>Couples ATP hydrolysis with the unwinding of duplex DNA by translocating in the 3'-5' direction.</text>
        <dbReference type="EC" id="5.6.2.4"/>
    </reaction>
</comment>
<dbReference type="GO" id="GO:0005829">
    <property type="term" value="C:cytosol"/>
    <property type="evidence" value="ECO:0007669"/>
    <property type="project" value="TreeGrafter"/>
</dbReference>
<dbReference type="PROSITE" id="PS51217">
    <property type="entry name" value="UVRD_HELICASE_CTER"/>
    <property type="match status" value="1"/>
</dbReference>
<keyword evidence="2 15" id="KW-0547">Nucleotide-binding</keyword>
<keyword evidence="1" id="KW-0540">Nuclease</keyword>
<dbReference type="AlphaFoldDB" id="A0A367XL46"/>
<evidence type="ECO:0000256" key="2">
    <source>
        <dbReference type="ARBA" id="ARBA00022741"/>
    </source>
</evidence>
<gene>
    <name evidence="19" type="ORF">TH25_02210</name>
</gene>
<dbReference type="Pfam" id="PF00580">
    <property type="entry name" value="UvrD-helicase"/>
    <property type="match status" value="1"/>
</dbReference>
<feature type="binding site" evidence="15">
    <location>
        <begin position="36"/>
        <end position="43"/>
    </location>
    <ligand>
        <name>ATP</name>
        <dbReference type="ChEBI" id="CHEBI:30616"/>
    </ligand>
</feature>